<name>A0A2I1GDV1_9GLOM</name>
<evidence type="ECO:0000313" key="2">
    <source>
        <dbReference type="Proteomes" id="UP000234323"/>
    </source>
</evidence>
<dbReference type="Proteomes" id="UP000234323">
    <property type="component" value="Unassembled WGS sequence"/>
</dbReference>
<dbReference type="VEuPathDB" id="FungiDB:RhiirFUN_008787"/>
<dbReference type="AlphaFoldDB" id="A0A2I1GDV1"/>
<dbReference type="VEuPathDB" id="FungiDB:FUN_008422"/>
<dbReference type="VEuPathDB" id="FungiDB:RhiirA1_520540"/>
<protein>
    <submittedName>
        <fullName evidence="1">Uncharacterized protein</fullName>
    </submittedName>
</protein>
<sequence length="479" mass="55915">MNLNSKKIKSEDVKTRKTRQIYKFVGCLAFARIKKYKGLYVSIFGYLNHLEDCQRNLPIQPPPLHINETVKLMAQNLLQMNVHPSHILDDNMDYINKHLEGKVLINDERYLLSNQDIINIRNSMTKDLWGIDKRKAEEININQIFGPNSEDSEIMEATIYYKPRKELNDRFILVLATKEQRELAWEFSHNKILHLDGTFDEQNKGIPVGFLFFSVAGGAQKASSSYNHTILKELLLYYKHKLEQEKGHEFTPKVTMTDCDHKERKALIEIWPNIHLILCLFHVSQSWENKLKIVLGHHGGHEIVTYRKEIYQFLRNFTENIKNITESSYINQIIQIIINTEVALKNQIKSNLPKSKVDIICGALDFVYYIRDYWAGDLSIGWCKYGRIFAANILGVSLEKIPTTNNHLESFNNLLKTHLLHKYQNNNHLLRMDILGVVLIKSITPNIILKRTLKKRLENQLMKRCQNYTLLPTDQINST</sequence>
<comment type="caution">
    <text evidence="1">The sequence shown here is derived from an EMBL/GenBank/DDBJ whole genome shotgun (WGS) entry which is preliminary data.</text>
</comment>
<gene>
    <name evidence="1" type="ORF">RhiirA4_514769</name>
</gene>
<organism evidence="1 2">
    <name type="scientific">Rhizophagus irregularis</name>
    <dbReference type="NCBI Taxonomy" id="588596"/>
    <lineage>
        <taxon>Eukaryota</taxon>
        <taxon>Fungi</taxon>
        <taxon>Fungi incertae sedis</taxon>
        <taxon>Mucoromycota</taxon>
        <taxon>Glomeromycotina</taxon>
        <taxon>Glomeromycetes</taxon>
        <taxon>Glomerales</taxon>
        <taxon>Glomeraceae</taxon>
        <taxon>Rhizophagus</taxon>
    </lineage>
</organism>
<proteinExistence type="predicted"/>
<reference evidence="1 2" key="1">
    <citation type="submission" date="2015-10" db="EMBL/GenBank/DDBJ databases">
        <title>Genome analyses suggest a sexual origin of heterokaryosis in a supposedly ancient asexual fungus.</title>
        <authorList>
            <person name="Ropars J."/>
            <person name="Sedzielewska K."/>
            <person name="Noel J."/>
            <person name="Charron P."/>
            <person name="Farinelli L."/>
            <person name="Marton T."/>
            <person name="Kruger M."/>
            <person name="Pelin A."/>
            <person name="Brachmann A."/>
            <person name="Corradi N."/>
        </authorList>
    </citation>
    <scope>NUCLEOTIDE SEQUENCE [LARGE SCALE GENOMIC DNA]</scope>
    <source>
        <strain evidence="1 2">A4</strain>
    </source>
</reference>
<dbReference type="VEuPathDB" id="FungiDB:RhiirA1_469923"/>
<accession>A0A2I1GDV1</accession>
<dbReference type="EMBL" id="LLXI01000345">
    <property type="protein sequence ID" value="PKY44780.1"/>
    <property type="molecule type" value="Genomic_DNA"/>
</dbReference>
<evidence type="ECO:0000313" key="1">
    <source>
        <dbReference type="EMBL" id="PKY44780.1"/>
    </source>
</evidence>
<keyword evidence="2" id="KW-1185">Reference proteome</keyword>